<accession>A0A1X7GKY9</accession>
<name>A0A1X7GKY9_9SPHN</name>
<proteinExistence type="predicted"/>
<dbReference type="Proteomes" id="UP000192934">
    <property type="component" value="Chromosome I"/>
</dbReference>
<dbReference type="EMBL" id="LT840185">
    <property type="protein sequence ID" value="SMF70623.1"/>
    <property type="molecule type" value="Genomic_DNA"/>
</dbReference>
<evidence type="ECO:0000313" key="1">
    <source>
        <dbReference type="EMBL" id="SMF70623.1"/>
    </source>
</evidence>
<keyword evidence="2" id="KW-1185">Reference proteome</keyword>
<evidence type="ECO:0000313" key="2">
    <source>
        <dbReference type="Proteomes" id="UP000192934"/>
    </source>
</evidence>
<dbReference type="AlphaFoldDB" id="A0A1X7GKY9"/>
<reference evidence="2" key="1">
    <citation type="submission" date="2017-04" db="EMBL/GenBank/DDBJ databases">
        <authorList>
            <person name="Varghese N."/>
            <person name="Submissions S."/>
        </authorList>
    </citation>
    <scope>NUCLEOTIDE SEQUENCE [LARGE SCALE GENOMIC DNA]</scope>
    <source>
        <strain evidence="2">Dd16</strain>
    </source>
</reference>
<dbReference type="RefSeq" id="WP_085218561.1">
    <property type="nucleotide sequence ID" value="NZ_LT840185.1"/>
</dbReference>
<gene>
    <name evidence="1" type="ORF">SAMN06295910_1910</name>
</gene>
<dbReference type="OrthoDB" id="8421708at2"/>
<organism evidence="1 2">
    <name type="scientific">Allosphingosinicella indica</name>
    <dbReference type="NCBI Taxonomy" id="941907"/>
    <lineage>
        <taxon>Bacteria</taxon>
        <taxon>Pseudomonadati</taxon>
        <taxon>Pseudomonadota</taxon>
        <taxon>Alphaproteobacteria</taxon>
        <taxon>Sphingomonadales</taxon>
        <taxon>Sphingomonadaceae</taxon>
        <taxon>Allosphingosinicella</taxon>
    </lineage>
</organism>
<protein>
    <submittedName>
        <fullName evidence="1">Uncharacterized protein</fullName>
    </submittedName>
</protein>
<sequence length="88" mass="9816">MTSSHTPEQVAERSNRAEVRNPVLALPSGRRLAMLSPLARAELRGVVIDIRADALTRAEQCWRKHKAPMAAYWKAVAVYSGHIARILK</sequence>
<dbReference type="STRING" id="941907.SAMN06295910_1910"/>